<dbReference type="InterPro" id="IPR004603">
    <property type="entry name" value="DNA_mismatch_endonuc_vsr"/>
</dbReference>
<reference evidence="9" key="1">
    <citation type="journal article" date="2019" name="Int. J. Syst. Evol. Microbiol.">
        <title>The Global Catalogue of Microorganisms (GCM) 10K type strain sequencing project: providing services to taxonomists for standard genome sequencing and annotation.</title>
        <authorList>
            <consortium name="The Broad Institute Genomics Platform"/>
            <consortium name="The Broad Institute Genome Sequencing Center for Infectious Disease"/>
            <person name="Wu L."/>
            <person name="Ma J."/>
        </authorList>
    </citation>
    <scope>NUCLEOTIDE SEQUENCE [LARGE SCALE GENOMIC DNA]</scope>
    <source>
        <strain evidence="9">NCAIM B.02333</strain>
    </source>
</reference>
<evidence type="ECO:0000256" key="1">
    <source>
        <dbReference type="ARBA" id="ARBA00022722"/>
    </source>
</evidence>
<evidence type="ECO:0000256" key="3">
    <source>
        <dbReference type="ARBA" id="ARBA00022763"/>
    </source>
</evidence>
<dbReference type="InterPro" id="IPR011335">
    <property type="entry name" value="Restrct_endonuc-II-like"/>
</dbReference>
<dbReference type="GO" id="GO:0004519">
    <property type="term" value="F:endonuclease activity"/>
    <property type="evidence" value="ECO:0007669"/>
    <property type="project" value="UniProtKB-KW"/>
</dbReference>
<dbReference type="CDD" id="cd00221">
    <property type="entry name" value="Vsr"/>
    <property type="match status" value="1"/>
</dbReference>
<keyword evidence="2 8" id="KW-0255">Endonuclease</keyword>
<gene>
    <name evidence="8" type="ORF">ACFOLH_16005</name>
</gene>
<sequence>MTAPVPQRVPAHPGASSPQVARRMSVLRRRDTKPELELRRRLHALGLRYRVAYPIPGQRRRTIDVAFTRQRVAVFVDGCFWHGCPEHGTRSSSNTAWWVAKLDANRARDADSTRVLGELGWRVLRVWEHEDPAESAARVLALVRPAC</sequence>
<keyword evidence="1" id="KW-0540">Nuclease</keyword>
<dbReference type="EMBL" id="JBHRWW010000013">
    <property type="protein sequence ID" value="MFC3689854.1"/>
    <property type="molecule type" value="Genomic_DNA"/>
</dbReference>
<dbReference type="NCBIfam" id="TIGR00632">
    <property type="entry name" value="vsr"/>
    <property type="match status" value="1"/>
</dbReference>
<organism evidence="8 9">
    <name type="scientific">Aquipuribacter hungaricus</name>
    <dbReference type="NCBI Taxonomy" id="545624"/>
    <lineage>
        <taxon>Bacteria</taxon>
        <taxon>Bacillati</taxon>
        <taxon>Actinomycetota</taxon>
        <taxon>Actinomycetes</taxon>
        <taxon>Micrococcales</taxon>
        <taxon>Intrasporangiaceae</taxon>
        <taxon>Aquipuribacter</taxon>
    </lineage>
</organism>
<dbReference type="Gene3D" id="3.40.960.10">
    <property type="entry name" value="VSR Endonuclease"/>
    <property type="match status" value="1"/>
</dbReference>
<evidence type="ECO:0000256" key="4">
    <source>
        <dbReference type="ARBA" id="ARBA00022801"/>
    </source>
</evidence>
<dbReference type="Pfam" id="PF03852">
    <property type="entry name" value="Vsr"/>
    <property type="match status" value="1"/>
</dbReference>
<keyword evidence="5" id="KW-0234">DNA repair</keyword>
<comment type="caution">
    <text evidence="8">The sequence shown here is derived from an EMBL/GenBank/DDBJ whole genome shotgun (WGS) entry which is preliminary data.</text>
</comment>
<keyword evidence="9" id="KW-1185">Reference proteome</keyword>
<evidence type="ECO:0000256" key="2">
    <source>
        <dbReference type="ARBA" id="ARBA00022759"/>
    </source>
</evidence>
<feature type="region of interest" description="Disordered" evidence="7">
    <location>
        <begin position="1"/>
        <end position="23"/>
    </location>
</feature>
<evidence type="ECO:0000256" key="5">
    <source>
        <dbReference type="ARBA" id="ARBA00023204"/>
    </source>
</evidence>
<comment type="similarity">
    <text evidence="6">Belongs to the Vsr family.</text>
</comment>
<evidence type="ECO:0000256" key="6">
    <source>
        <dbReference type="ARBA" id="ARBA00029466"/>
    </source>
</evidence>
<keyword evidence="4" id="KW-0378">Hydrolase</keyword>
<evidence type="ECO:0000313" key="8">
    <source>
        <dbReference type="EMBL" id="MFC3689854.1"/>
    </source>
</evidence>
<accession>A0ABV7WKF8</accession>
<name>A0ABV7WKF8_9MICO</name>
<dbReference type="RefSeq" id="WP_340291104.1">
    <property type="nucleotide sequence ID" value="NZ_JBBEOI010000030.1"/>
</dbReference>
<evidence type="ECO:0000256" key="7">
    <source>
        <dbReference type="SAM" id="MobiDB-lite"/>
    </source>
</evidence>
<dbReference type="SUPFAM" id="SSF52980">
    <property type="entry name" value="Restriction endonuclease-like"/>
    <property type="match status" value="1"/>
</dbReference>
<evidence type="ECO:0000313" key="9">
    <source>
        <dbReference type="Proteomes" id="UP001595685"/>
    </source>
</evidence>
<proteinExistence type="inferred from homology"/>
<keyword evidence="3" id="KW-0227">DNA damage</keyword>
<protein>
    <submittedName>
        <fullName evidence="8">Very short patch repair endonuclease</fullName>
    </submittedName>
</protein>
<dbReference type="Proteomes" id="UP001595685">
    <property type="component" value="Unassembled WGS sequence"/>
</dbReference>